<dbReference type="AlphaFoldDB" id="A0A8J3MY39"/>
<proteinExistence type="predicted"/>
<evidence type="ECO:0000256" key="1">
    <source>
        <dbReference type="SAM" id="MobiDB-lite"/>
    </source>
</evidence>
<dbReference type="Proteomes" id="UP000612362">
    <property type="component" value="Unassembled WGS sequence"/>
</dbReference>
<reference evidence="2" key="1">
    <citation type="submission" date="2020-10" db="EMBL/GenBank/DDBJ databases">
        <title>Taxonomic study of unclassified bacteria belonging to the class Ktedonobacteria.</title>
        <authorList>
            <person name="Yabe S."/>
            <person name="Wang C.M."/>
            <person name="Zheng Y."/>
            <person name="Sakai Y."/>
            <person name="Cavaletti L."/>
            <person name="Monciardini P."/>
            <person name="Donadio S."/>
        </authorList>
    </citation>
    <scope>NUCLEOTIDE SEQUENCE</scope>
    <source>
        <strain evidence="2">SOSP1-1</strain>
    </source>
</reference>
<protein>
    <submittedName>
        <fullName evidence="2">Uncharacterized protein</fullName>
    </submittedName>
</protein>
<feature type="region of interest" description="Disordered" evidence="1">
    <location>
        <begin position="1"/>
        <end position="22"/>
    </location>
</feature>
<evidence type="ECO:0000313" key="3">
    <source>
        <dbReference type="Proteomes" id="UP000612362"/>
    </source>
</evidence>
<comment type="caution">
    <text evidence="2">The sequence shown here is derived from an EMBL/GenBank/DDBJ whole genome shotgun (WGS) entry which is preliminary data.</text>
</comment>
<sequence>MEGRPNMNRDHNHHMSPRGNQQTKLVLDVPPIQNAQVWIGLSEPQQQTVAATVVRICQALAHHRARPTESERTTDEHIC</sequence>
<gene>
    <name evidence="2" type="ORF">KSX_74130</name>
</gene>
<feature type="compositionally biased region" description="Basic and acidic residues" evidence="1">
    <location>
        <begin position="1"/>
        <end position="10"/>
    </location>
</feature>
<organism evidence="2 3">
    <name type="scientific">Ktedonospora formicarum</name>
    <dbReference type="NCBI Taxonomy" id="2778364"/>
    <lineage>
        <taxon>Bacteria</taxon>
        <taxon>Bacillati</taxon>
        <taxon>Chloroflexota</taxon>
        <taxon>Ktedonobacteria</taxon>
        <taxon>Ktedonobacterales</taxon>
        <taxon>Ktedonobacteraceae</taxon>
        <taxon>Ktedonospora</taxon>
    </lineage>
</organism>
<evidence type="ECO:0000313" key="2">
    <source>
        <dbReference type="EMBL" id="GHO49250.1"/>
    </source>
</evidence>
<name>A0A8J3MY39_9CHLR</name>
<accession>A0A8J3MY39</accession>
<dbReference type="EMBL" id="BNJF01000005">
    <property type="protein sequence ID" value="GHO49250.1"/>
    <property type="molecule type" value="Genomic_DNA"/>
</dbReference>
<keyword evidence="3" id="KW-1185">Reference proteome</keyword>